<dbReference type="OrthoDB" id="5791544at2759"/>
<dbReference type="EnsemblMetazoa" id="PPA00363.1">
    <property type="protein sequence ID" value="PPA00363.1"/>
    <property type="gene ID" value="WBGene00089917"/>
</dbReference>
<accession>A0A8R1U1U8</accession>
<accession>A0A2A6BG74</accession>
<dbReference type="Gene3D" id="3.40.50.150">
    <property type="entry name" value="Vaccinia Virus protein VP39"/>
    <property type="match status" value="1"/>
</dbReference>
<protein>
    <submittedName>
        <fullName evidence="1">Uncharacterized protein</fullName>
    </submittedName>
</protein>
<evidence type="ECO:0000313" key="1">
    <source>
        <dbReference type="EnsemblMetazoa" id="PPA00363.1"/>
    </source>
</evidence>
<dbReference type="SUPFAM" id="SSF53335">
    <property type="entry name" value="S-adenosyl-L-methionine-dependent methyltransferases"/>
    <property type="match status" value="1"/>
</dbReference>
<proteinExistence type="predicted"/>
<organism evidence="1 2">
    <name type="scientific">Pristionchus pacificus</name>
    <name type="common">Parasitic nematode worm</name>
    <dbReference type="NCBI Taxonomy" id="54126"/>
    <lineage>
        <taxon>Eukaryota</taxon>
        <taxon>Metazoa</taxon>
        <taxon>Ecdysozoa</taxon>
        <taxon>Nematoda</taxon>
        <taxon>Chromadorea</taxon>
        <taxon>Rhabditida</taxon>
        <taxon>Rhabditina</taxon>
        <taxon>Diplogasteromorpha</taxon>
        <taxon>Diplogasteroidea</taxon>
        <taxon>Neodiplogasteridae</taxon>
        <taxon>Pristionchus</taxon>
    </lineage>
</organism>
<evidence type="ECO:0000313" key="2">
    <source>
        <dbReference type="Proteomes" id="UP000005239"/>
    </source>
</evidence>
<dbReference type="AlphaFoldDB" id="A0A2A6BG74"/>
<reference evidence="2" key="1">
    <citation type="journal article" date="2008" name="Nat. Genet.">
        <title>The Pristionchus pacificus genome provides a unique perspective on nematode lifestyle and parasitism.</title>
        <authorList>
            <person name="Dieterich C."/>
            <person name="Clifton S.W."/>
            <person name="Schuster L.N."/>
            <person name="Chinwalla A."/>
            <person name="Delehaunty K."/>
            <person name="Dinkelacker I."/>
            <person name="Fulton L."/>
            <person name="Fulton R."/>
            <person name="Godfrey J."/>
            <person name="Minx P."/>
            <person name="Mitreva M."/>
            <person name="Roeseler W."/>
            <person name="Tian H."/>
            <person name="Witte H."/>
            <person name="Yang S.P."/>
            <person name="Wilson R.K."/>
            <person name="Sommer R.J."/>
        </authorList>
    </citation>
    <scope>NUCLEOTIDE SEQUENCE [LARGE SCALE GENOMIC DNA]</scope>
    <source>
        <strain evidence="2">PS312</strain>
    </source>
</reference>
<gene>
    <name evidence="1" type="primary">WBGene00089917</name>
</gene>
<sequence length="370" mass="41388">MRDSVRRRRQTAKEIKVKIVERAACKRGFQKKGRLVVAVAVTLACLIFYFHLAEPPFDLENLTDDERAELKLAEPALIANLTANSPYQLGRFCDSGGDCFVVEQRYWQMRGGLRAQRLIMYELNDKMALTMANLKTPEIITAHHLVHERWAVDPTILSFSYNLMQIAAGFMLEGLSFDPPRNDSAASVQPVQQLQRVLQIGMGGGTATGYLRMLPIQLHLDIVELEPAVYAAAKRWFDFPDAAPNINVHIMDGVVFLKEAAESGLTYDSVILDASSNSPTAAVVCPHPVFMADDVMDAMSKVIRKFEAHFRSCSALKILANGQKLLVCSNRDGFTWAAHRTRMLDNLEQFDEVMATALAPYLDQLNPVKE</sequence>
<keyword evidence="2" id="KW-1185">Reference proteome</keyword>
<reference evidence="1" key="2">
    <citation type="submission" date="2022-06" db="UniProtKB">
        <authorList>
            <consortium name="EnsemblMetazoa"/>
        </authorList>
    </citation>
    <scope>IDENTIFICATION</scope>
    <source>
        <strain evidence="1">PS312</strain>
    </source>
</reference>
<dbReference type="InterPro" id="IPR029063">
    <property type="entry name" value="SAM-dependent_MTases_sf"/>
</dbReference>
<name>A0A2A6BG74_PRIPA</name>
<dbReference type="Proteomes" id="UP000005239">
    <property type="component" value="Unassembled WGS sequence"/>
</dbReference>